<protein>
    <submittedName>
        <fullName evidence="1">Trypsin-like peptidase domain-containing protein</fullName>
    </submittedName>
</protein>
<dbReference type="InterPro" id="IPR043504">
    <property type="entry name" value="Peptidase_S1_PA_chymotrypsin"/>
</dbReference>
<dbReference type="PANTHER" id="PTHR36234:SF5">
    <property type="entry name" value="LYSYL ENDOPEPTIDASE"/>
    <property type="match status" value="1"/>
</dbReference>
<organism evidence="1 2">
    <name type="scientific">Sulfidibacter corallicola</name>
    <dbReference type="NCBI Taxonomy" id="2818388"/>
    <lineage>
        <taxon>Bacteria</taxon>
        <taxon>Pseudomonadati</taxon>
        <taxon>Acidobacteriota</taxon>
        <taxon>Holophagae</taxon>
        <taxon>Acanthopleuribacterales</taxon>
        <taxon>Acanthopleuribacteraceae</taxon>
        <taxon>Sulfidibacter</taxon>
    </lineage>
</organism>
<dbReference type="Pfam" id="PF13365">
    <property type="entry name" value="Trypsin_2"/>
    <property type="match status" value="1"/>
</dbReference>
<name>A0A8A4TPX9_SULCO</name>
<evidence type="ECO:0000313" key="2">
    <source>
        <dbReference type="Proteomes" id="UP000663929"/>
    </source>
</evidence>
<dbReference type="KEGG" id="scor:J3U87_02140"/>
<dbReference type="EMBL" id="CP071793">
    <property type="protein sequence ID" value="QTD51244.1"/>
    <property type="molecule type" value="Genomic_DNA"/>
</dbReference>
<dbReference type="RefSeq" id="WP_237381375.1">
    <property type="nucleotide sequence ID" value="NZ_CP071793.1"/>
</dbReference>
<dbReference type="Gene3D" id="2.40.10.10">
    <property type="entry name" value="Trypsin-like serine proteases"/>
    <property type="match status" value="2"/>
</dbReference>
<dbReference type="PANTHER" id="PTHR36234">
    <property type="entry name" value="LYSYL ENDOPEPTIDASE"/>
    <property type="match status" value="1"/>
</dbReference>
<dbReference type="InterPro" id="IPR009003">
    <property type="entry name" value="Peptidase_S1_PA"/>
</dbReference>
<keyword evidence="2" id="KW-1185">Reference proteome</keyword>
<reference evidence="1" key="1">
    <citation type="submission" date="2021-03" db="EMBL/GenBank/DDBJ databases">
        <title>Acanthopleuribacteraceae sp. M133.</title>
        <authorList>
            <person name="Wang G."/>
        </authorList>
    </citation>
    <scope>NUCLEOTIDE SEQUENCE</scope>
    <source>
        <strain evidence="1">M133</strain>
    </source>
</reference>
<gene>
    <name evidence="1" type="ORF">J3U87_02140</name>
</gene>
<evidence type="ECO:0000313" key="1">
    <source>
        <dbReference type="EMBL" id="QTD51244.1"/>
    </source>
</evidence>
<proteinExistence type="predicted"/>
<sequence length="602" mass="66698">MTKRPARSVLTRELAGQNDVLTRLGAANQVSVGVPLNATLAAARLGKAQSFEREFYWTVPIESADALGIRARVDLGRLDRDERVYFVTQDRNRAYGPFTVEDGAFWSPQVRGSRLYLILVSPDPKPSLLTVTDLNHTYKDDYDDPALDCHWDVSCESLAMQELGSAVGHYFFIEDGDGYVATGALINSSDWLEIPYFLTANHAIYNQELADTIHIYWDFRSTFCDSGDIPDMDLLPQTYGRVVLEETSSNLDLSLLRLPSYGTEDRTFLGYDTTVPAWNNMDLTCIHHPSGSYQRISAGHVTHTNQNSCGGEYSHQFRVFWDLGLTEGGSSGSPFFDEDGYVFGALTGCGPENCGGDNYDYVSSLYHFYDQVEYLIGAEPKPSVIGQGTQVSLQAGETYQFTRESIGGLASLGVKTSGVGNVDLYVKTSPINWPAHQGAHDEDQFKSALGNGPDKTIHMERPISAPYHVLVHAKEDSEVSVVFYGISSPAYYPTWQFATPHNYGHNQVYEKTYSIAKAYKMGIKFEELRVHPSDTLQIVDEHGEIVHEVSGNLVTNGNGSPFGWLDGWVYVPGNTLTLRLITDGAGSDFGIETSTGYFRKRP</sequence>
<dbReference type="AlphaFoldDB" id="A0A8A4TPX9"/>
<dbReference type="SUPFAM" id="SSF50494">
    <property type="entry name" value="Trypsin-like serine proteases"/>
    <property type="match status" value="1"/>
</dbReference>
<accession>A0A8A4TPX9</accession>
<dbReference type="Proteomes" id="UP000663929">
    <property type="component" value="Chromosome"/>
</dbReference>